<sequence length="680" mass="78264">MKKDLNVVKREESTSNFQKEVKNFFLLYRINLKLSLRDVGSIISGILFASLVTLFFILEFSEIIVAGSADKYGTYKILVYTLGSSTLIFHILLSSLYLFKKQVKDGIASIELRAGFKTWKSYLIRVLIVFSTSLVYIGVSLAITIVLNAMSIGNTKLFFNLHYSQVFFLTFLAFFSTMIMTVVMVMFKTSMATMFAMVYMIAIALAPITASFSYLLFQERDTNYNTNIRIISGSKFYNSFKGNEELFNDDNGFGKSKTTTSINEYVKATLDPLSEYTEDGKSIYDENYKMEGFSLRHSVEMNGASSSVKFENSKASHILTKNLGFGQVYYNYNVFEENGVESKQEYLLEETPIWPLLEAINEAVLKNQDSFSSNNSGEIPTLFIEKSSYYWMNRIDGKNMDIDNLVKELSRQLPEYSGILKFIQNFYNQYRSILADAYYKGRYWSSGSSYKASYNDILDNALIPSSRGVQIDNYYSWKELYTIGNYPNYSDPFNFDEVDAPNKRDRCSLGYKNELAKSHNDEMAKVYKSFPELTILNQLIVSLWRMAMDFDIYRTDELDSSLYEYYNTTVASNTLKTDIFRHFAAMSTGLFSDVLYNDLFNVSNEVFYQGQFYTVTNIFDFENFSYTNREADAAMQPAYKTTKIKTKTLFLIPLAYFVYIVLISPLGYIGYVVFNKKAKL</sequence>
<dbReference type="KEGG" id="smoo:SMONO_v1c01000"/>
<gene>
    <name evidence="2" type="ORF">SMONO_v1c01000</name>
</gene>
<keyword evidence="3" id="KW-1185">Reference proteome</keyword>
<feature type="transmembrane region" description="Helical" evidence="1">
    <location>
        <begin position="194"/>
        <end position="217"/>
    </location>
</feature>
<feature type="transmembrane region" description="Helical" evidence="1">
    <location>
        <begin position="77"/>
        <end position="99"/>
    </location>
</feature>
<proteinExistence type="predicted"/>
<dbReference type="EMBL" id="CP025543">
    <property type="protein sequence ID" value="AUM62353.1"/>
    <property type="molecule type" value="Genomic_DNA"/>
</dbReference>
<keyword evidence="1" id="KW-0812">Transmembrane</keyword>
<dbReference type="Proteomes" id="UP000234790">
    <property type="component" value="Chromosome"/>
</dbReference>
<feature type="transmembrane region" description="Helical" evidence="1">
    <location>
        <begin position="122"/>
        <end position="146"/>
    </location>
</feature>
<keyword evidence="1" id="KW-1133">Transmembrane helix</keyword>
<feature type="transmembrane region" description="Helical" evidence="1">
    <location>
        <begin position="650"/>
        <end position="674"/>
    </location>
</feature>
<evidence type="ECO:0000256" key="1">
    <source>
        <dbReference type="SAM" id="Phobius"/>
    </source>
</evidence>
<name>A0A2K9LTG2_SPISQ</name>
<reference evidence="2 3" key="1">
    <citation type="submission" date="2017-12" db="EMBL/GenBank/DDBJ databases">
        <title>Complete genome sequence of Spiroplasma monobiae MQ-1 (ATCC 33825).</title>
        <authorList>
            <person name="Tsai Y.-M."/>
            <person name="Lo W.-S."/>
            <person name="Wu P.-S."/>
            <person name="Cho S.-T."/>
            <person name="Kuo C.-H."/>
        </authorList>
    </citation>
    <scope>NUCLEOTIDE SEQUENCE [LARGE SCALE GENOMIC DNA]</scope>
    <source>
        <strain evidence="2 3">MQ-1</strain>
    </source>
</reference>
<organism evidence="2 3">
    <name type="scientific">Spiroplasma monobiae MQ-1</name>
    <dbReference type="NCBI Taxonomy" id="1336748"/>
    <lineage>
        <taxon>Bacteria</taxon>
        <taxon>Bacillati</taxon>
        <taxon>Mycoplasmatota</taxon>
        <taxon>Mollicutes</taxon>
        <taxon>Entomoplasmatales</taxon>
        <taxon>Spiroplasmataceae</taxon>
        <taxon>Spiroplasma</taxon>
    </lineage>
</organism>
<evidence type="ECO:0000313" key="3">
    <source>
        <dbReference type="Proteomes" id="UP000234790"/>
    </source>
</evidence>
<dbReference type="AlphaFoldDB" id="A0A2K9LTG2"/>
<accession>A0A2K9LTG2</accession>
<protein>
    <submittedName>
        <fullName evidence="2">Uncharacterized protein</fullName>
    </submittedName>
</protein>
<feature type="transmembrane region" description="Helical" evidence="1">
    <location>
        <begin position="39"/>
        <end position="57"/>
    </location>
</feature>
<feature type="transmembrane region" description="Helical" evidence="1">
    <location>
        <begin position="166"/>
        <end position="187"/>
    </location>
</feature>
<dbReference type="RefSeq" id="WP_101780405.1">
    <property type="nucleotide sequence ID" value="NZ_CP025543.1"/>
</dbReference>
<keyword evidence="1" id="KW-0472">Membrane</keyword>
<evidence type="ECO:0000313" key="2">
    <source>
        <dbReference type="EMBL" id="AUM62353.1"/>
    </source>
</evidence>
<dbReference type="OrthoDB" id="387892at2"/>